<dbReference type="Proteomes" id="UP000672009">
    <property type="component" value="Chromosome"/>
</dbReference>
<dbReference type="InterPro" id="IPR006148">
    <property type="entry name" value="Glc/Gal-6P_isomerase"/>
</dbReference>
<dbReference type="InterPro" id="IPR039104">
    <property type="entry name" value="6PGL"/>
</dbReference>
<dbReference type="PANTHER" id="PTHR11054">
    <property type="entry name" value="6-PHOSPHOGLUCONOLACTONASE"/>
    <property type="match status" value="1"/>
</dbReference>
<accession>A0A975F7N1</accession>
<evidence type="ECO:0000313" key="9">
    <source>
        <dbReference type="EMBL" id="QTR52516.1"/>
    </source>
</evidence>
<evidence type="ECO:0000256" key="5">
    <source>
        <dbReference type="ARBA" id="ARBA00013198"/>
    </source>
</evidence>
<evidence type="ECO:0000256" key="6">
    <source>
        <dbReference type="ARBA" id="ARBA00020337"/>
    </source>
</evidence>
<protein>
    <recommendedName>
        <fullName evidence="6 7">6-phosphogluconolactonase</fullName>
        <shortName evidence="7">6PGL</shortName>
        <ecNumber evidence="5 7">3.1.1.31</ecNumber>
    </recommendedName>
</protein>
<dbReference type="Pfam" id="PF01182">
    <property type="entry name" value="Glucosamine_iso"/>
    <property type="match status" value="1"/>
</dbReference>
<dbReference type="GO" id="GO:0017057">
    <property type="term" value="F:6-phosphogluconolactonase activity"/>
    <property type="evidence" value="ECO:0007669"/>
    <property type="project" value="UniProtKB-UniRule"/>
</dbReference>
<comment type="similarity">
    <text evidence="4 7">Belongs to the glucosamine/galactosamine-6-phosphate isomerase family. 6-phosphogluconolactonase subfamily.</text>
</comment>
<dbReference type="GO" id="GO:0005975">
    <property type="term" value="P:carbohydrate metabolic process"/>
    <property type="evidence" value="ECO:0007669"/>
    <property type="project" value="UniProtKB-UniRule"/>
</dbReference>
<evidence type="ECO:0000259" key="8">
    <source>
        <dbReference type="Pfam" id="PF01182"/>
    </source>
</evidence>
<dbReference type="PANTHER" id="PTHR11054:SF0">
    <property type="entry name" value="6-PHOSPHOGLUCONOLACTONASE"/>
    <property type="match status" value="1"/>
</dbReference>
<evidence type="ECO:0000313" key="10">
    <source>
        <dbReference type="Proteomes" id="UP000672009"/>
    </source>
</evidence>
<dbReference type="Gene3D" id="3.40.50.1360">
    <property type="match status" value="1"/>
</dbReference>
<dbReference type="AlphaFoldDB" id="A0A975F7N1"/>
<reference evidence="9" key="1">
    <citation type="submission" date="2021-04" db="EMBL/GenBank/DDBJ databases">
        <title>Genomics, taxonomy and metabolism of representatives of sulfur bacteria of the genus Thiothrix: Thiothrix fructosivorans QT, Thiothrix unzii A1T and three new species, Thiothrix subterranea sp. nov., Thiothrix litoralis sp. nov. and 'Candidatus Thiothrix anitrata' sp. nov.</title>
        <authorList>
            <person name="Ravin N.V."/>
            <person name="Smolyakov D."/>
            <person name="Rudenko T.S."/>
            <person name="Mardanov A.V."/>
            <person name="Beletsky A.V."/>
            <person name="Markov N.D."/>
            <person name="Fomenkov A.I."/>
            <person name="Roberts R.J."/>
            <person name="Karnachuk O.V."/>
            <person name="Novikov A."/>
            <person name="Grabovich M.Y."/>
        </authorList>
    </citation>
    <scope>NUCLEOTIDE SEQUENCE</scope>
    <source>
        <strain evidence="9">A1</strain>
    </source>
</reference>
<keyword evidence="10" id="KW-1185">Reference proteome</keyword>
<comment type="catalytic activity">
    <reaction evidence="1 7">
        <text>6-phospho-D-glucono-1,5-lactone + H2O = 6-phospho-D-gluconate + H(+)</text>
        <dbReference type="Rhea" id="RHEA:12556"/>
        <dbReference type="ChEBI" id="CHEBI:15377"/>
        <dbReference type="ChEBI" id="CHEBI:15378"/>
        <dbReference type="ChEBI" id="CHEBI:57955"/>
        <dbReference type="ChEBI" id="CHEBI:58759"/>
        <dbReference type="EC" id="3.1.1.31"/>
    </reaction>
</comment>
<evidence type="ECO:0000256" key="7">
    <source>
        <dbReference type="RuleBase" id="RU365095"/>
    </source>
</evidence>
<dbReference type="InterPro" id="IPR037171">
    <property type="entry name" value="NagB/RpiA_transferase-like"/>
</dbReference>
<sequence length="215" mass="22812">MMLPLDTRVLADAQAVAEQACALISVAAAQAIAERGVFRIVLAGGTTPQRAYALLATTAQDWARWQVFWGDERCVPVADPQRNSQWRWSGAQHFPIPSELGAQIAATQYAQTVAQYLPFDLVLLGMGEDGHTASLFPGADLAQGLSVAVYHAPKPPVERVSLTIEALQACRQQLVLVTGAGKAQAVAAWRAGATLPIAAAVRADAWVLLDQAATC</sequence>
<evidence type="ECO:0000256" key="3">
    <source>
        <dbReference type="ARBA" id="ARBA00004961"/>
    </source>
</evidence>
<dbReference type="CDD" id="cd01400">
    <property type="entry name" value="6PGL"/>
    <property type="match status" value="1"/>
</dbReference>
<evidence type="ECO:0000256" key="1">
    <source>
        <dbReference type="ARBA" id="ARBA00000832"/>
    </source>
</evidence>
<keyword evidence="7 9" id="KW-0378">Hydrolase</keyword>
<feature type="domain" description="Glucosamine/galactosamine-6-phosphate isomerase" evidence="8">
    <location>
        <begin position="12"/>
        <end position="201"/>
    </location>
</feature>
<evidence type="ECO:0000256" key="2">
    <source>
        <dbReference type="ARBA" id="ARBA00002681"/>
    </source>
</evidence>
<name>A0A975F7N1_9GAMM</name>
<organism evidence="9 10">
    <name type="scientific">Thiothrix unzii</name>
    <dbReference type="NCBI Taxonomy" id="111769"/>
    <lineage>
        <taxon>Bacteria</taxon>
        <taxon>Pseudomonadati</taxon>
        <taxon>Pseudomonadota</taxon>
        <taxon>Gammaproteobacteria</taxon>
        <taxon>Thiotrichales</taxon>
        <taxon>Thiotrichaceae</taxon>
        <taxon>Thiothrix</taxon>
    </lineage>
</organism>
<dbReference type="InterPro" id="IPR005900">
    <property type="entry name" value="6-phosphogluconolactonase_DevB"/>
</dbReference>
<gene>
    <name evidence="7 9" type="primary">pgl</name>
    <name evidence="9" type="ORF">J9260_12420</name>
</gene>
<evidence type="ECO:0000256" key="4">
    <source>
        <dbReference type="ARBA" id="ARBA00010662"/>
    </source>
</evidence>
<dbReference type="NCBIfam" id="TIGR01198">
    <property type="entry name" value="pgl"/>
    <property type="match status" value="1"/>
</dbReference>
<comment type="function">
    <text evidence="2 7">Hydrolysis of 6-phosphogluconolactone to 6-phosphogluconate.</text>
</comment>
<dbReference type="EMBL" id="CP072793">
    <property type="protein sequence ID" value="QTR52516.1"/>
    <property type="molecule type" value="Genomic_DNA"/>
</dbReference>
<comment type="pathway">
    <text evidence="3 7">Carbohydrate degradation; pentose phosphate pathway; D-ribulose 5-phosphate from D-glucose 6-phosphate (oxidative stage): step 2/3.</text>
</comment>
<dbReference type="KEGG" id="tun:J9260_12420"/>
<dbReference type="GO" id="GO:0006098">
    <property type="term" value="P:pentose-phosphate shunt"/>
    <property type="evidence" value="ECO:0007669"/>
    <property type="project" value="InterPro"/>
</dbReference>
<proteinExistence type="inferred from homology"/>
<dbReference type="SUPFAM" id="SSF100950">
    <property type="entry name" value="NagB/RpiA/CoA transferase-like"/>
    <property type="match status" value="1"/>
</dbReference>
<dbReference type="EC" id="3.1.1.31" evidence="5 7"/>